<dbReference type="Pfam" id="PF00069">
    <property type="entry name" value="Pkinase"/>
    <property type="match status" value="1"/>
</dbReference>
<organism evidence="19 20">
    <name type="scientific">Laodelphax striatellus</name>
    <name type="common">Small brown planthopper</name>
    <name type="synonym">Delphax striatella</name>
    <dbReference type="NCBI Taxonomy" id="195883"/>
    <lineage>
        <taxon>Eukaryota</taxon>
        <taxon>Metazoa</taxon>
        <taxon>Ecdysozoa</taxon>
        <taxon>Arthropoda</taxon>
        <taxon>Hexapoda</taxon>
        <taxon>Insecta</taxon>
        <taxon>Pterygota</taxon>
        <taxon>Neoptera</taxon>
        <taxon>Paraneoptera</taxon>
        <taxon>Hemiptera</taxon>
        <taxon>Auchenorrhyncha</taxon>
        <taxon>Fulgoroidea</taxon>
        <taxon>Delphacidae</taxon>
        <taxon>Criomorphinae</taxon>
        <taxon>Laodelphax</taxon>
    </lineage>
</organism>
<dbReference type="FunCoup" id="A0A482X2A7">
    <property type="interactions" value="321"/>
</dbReference>
<evidence type="ECO:0000256" key="10">
    <source>
        <dbReference type="ARBA" id="ARBA00023034"/>
    </source>
</evidence>
<dbReference type="STRING" id="195883.A0A482X2A7"/>
<accession>A0A482X2A7</accession>
<keyword evidence="7" id="KW-0418">Kinase</keyword>
<evidence type="ECO:0000259" key="18">
    <source>
        <dbReference type="PROSITE" id="PS50011"/>
    </source>
</evidence>
<comment type="caution">
    <text evidence="19">The sequence shown here is derived from an EMBL/GenBank/DDBJ whole genome shotgun (WGS) entry which is preliminary data.</text>
</comment>
<dbReference type="PROSITE" id="PS50011">
    <property type="entry name" value="PROTEIN_KINASE_DOM"/>
    <property type="match status" value="1"/>
</dbReference>
<dbReference type="PROSITE" id="PS00107">
    <property type="entry name" value="PROTEIN_KINASE_ATP"/>
    <property type="match status" value="1"/>
</dbReference>
<evidence type="ECO:0000256" key="4">
    <source>
        <dbReference type="ARBA" id="ARBA00022679"/>
    </source>
</evidence>
<keyword evidence="9" id="KW-0460">Magnesium</keyword>
<dbReference type="InterPro" id="IPR017441">
    <property type="entry name" value="Protein_kinase_ATP_BS"/>
</dbReference>
<feature type="domain" description="Protein kinase" evidence="18">
    <location>
        <begin position="86"/>
        <end position="335"/>
    </location>
</feature>
<comment type="catalytic activity">
    <reaction evidence="14">
        <text>L-threonyl-[protein] + ATP = O-phospho-L-threonyl-[protein] + ADP + H(+)</text>
        <dbReference type="Rhea" id="RHEA:46608"/>
        <dbReference type="Rhea" id="RHEA-COMP:11060"/>
        <dbReference type="Rhea" id="RHEA-COMP:11605"/>
        <dbReference type="ChEBI" id="CHEBI:15378"/>
        <dbReference type="ChEBI" id="CHEBI:30013"/>
        <dbReference type="ChEBI" id="CHEBI:30616"/>
        <dbReference type="ChEBI" id="CHEBI:61977"/>
        <dbReference type="ChEBI" id="CHEBI:456216"/>
        <dbReference type="EC" id="2.7.11.1"/>
    </reaction>
</comment>
<dbReference type="Proteomes" id="UP000291343">
    <property type="component" value="Unassembled WGS sequence"/>
</dbReference>
<dbReference type="SMART" id="SM00220">
    <property type="entry name" value="S_TKc"/>
    <property type="match status" value="1"/>
</dbReference>
<evidence type="ECO:0000256" key="16">
    <source>
        <dbReference type="PROSITE-ProRule" id="PRU10141"/>
    </source>
</evidence>
<dbReference type="InParanoid" id="A0A482X2A7"/>
<dbReference type="PANTHER" id="PTHR11042">
    <property type="entry name" value="EUKARYOTIC TRANSLATION INITIATION FACTOR 2-ALPHA KINASE EIF2-ALPHA KINASE -RELATED"/>
    <property type="match status" value="1"/>
</dbReference>
<evidence type="ECO:0000256" key="9">
    <source>
        <dbReference type="ARBA" id="ARBA00022842"/>
    </source>
</evidence>
<dbReference type="InterPro" id="IPR011009">
    <property type="entry name" value="Kinase-like_dom_sf"/>
</dbReference>
<dbReference type="AlphaFoldDB" id="A0A482X2A7"/>
<comment type="similarity">
    <text evidence="13">Belongs to the protein kinase superfamily. Ser/Thr protein kinase family. GCN2 subfamily.</text>
</comment>
<evidence type="ECO:0000256" key="17">
    <source>
        <dbReference type="RuleBase" id="RU000304"/>
    </source>
</evidence>
<keyword evidence="3 17" id="KW-0723">Serine/threonine-protein kinase</keyword>
<name>A0A482X2A7_LAOST</name>
<reference evidence="19 20" key="1">
    <citation type="journal article" date="2017" name="Gigascience">
        <title>Genome sequence of the small brown planthopper, Laodelphax striatellus.</title>
        <authorList>
            <person name="Zhu J."/>
            <person name="Jiang F."/>
            <person name="Wang X."/>
            <person name="Yang P."/>
            <person name="Bao Y."/>
            <person name="Zhao W."/>
            <person name="Wang W."/>
            <person name="Lu H."/>
            <person name="Wang Q."/>
            <person name="Cui N."/>
            <person name="Li J."/>
            <person name="Chen X."/>
            <person name="Luo L."/>
            <person name="Yu J."/>
            <person name="Kang L."/>
            <person name="Cui F."/>
        </authorList>
    </citation>
    <scope>NUCLEOTIDE SEQUENCE [LARGE SCALE GENOMIC DNA]</scope>
    <source>
        <strain evidence="19">Lst14</strain>
    </source>
</reference>
<evidence type="ECO:0000256" key="13">
    <source>
        <dbReference type="ARBA" id="ARBA00037982"/>
    </source>
</evidence>
<dbReference type="FunFam" id="3.30.200.20:FF:000042">
    <property type="entry name" value="Aurora kinase A"/>
    <property type="match status" value="1"/>
</dbReference>
<dbReference type="EC" id="2.7.11.1" evidence="2"/>
<keyword evidence="6 16" id="KW-0547">Nucleotide-binding</keyword>
<dbReference type="EMBL" id="QKKF02019433">
    <property type="protein sequence ID" value="RZF40017.1"/>
    <property type="molecule type" value="Genomic_DNA"/>
</dbReference>
<protein>
    <recommendedName>
        <fullName evidence="2">non-specific serine/threonine protein kinase</fullName>
        <ecNumber evidence="2">2.7.11.1</ecNumber>
    </recommendedName>
</protein>
<dbReference type="InterPro" id="IPR008271">
    <property type="entry name" value="Ser/Thr_kinase_AS"/>
</dbReference>
<keyword evidence="12" id="KW-0131">Cell cycle</keyword>
<evidence type="ECO:0000256" key="1">
    <source>
        <dbReference type="ARBA" id="ARBA00004395"/>
    </source>
</evidence>
<evidence type="ECO:0000256" key="2">
    <source>
        <dbReference type="ARBA" id="ARBA00012513"/>
    </source>
</evidence>
<dbReference type="InterPro" id="IPR000719">
    <property type="entry name" value="Prot_kinase_dom"/>
</dbReference>
<feature type="binding site" evidence="16">
    <location>
        <position position="115"/>
    </location>
    <ligand>
        <name>ATP</name>
        <dbReference type="ChEBI" id="CHEBI:30616"/>
    </ligand>
</feature>
<dbReference type="InterPro" id="IPR050339">
    <property type="entry name" value="CC_SR_Kinase"/>
</dbReference>
<keyword evidence="4" id="KW-0808">Transferase</keyword>
<dbReference type="FunFam" id="1.10.510.10:FF:000315">
    <property type="entry name" value="membrane-associated tyrosine- and threonine-specific cdc2-inhibitory kinase"/>
    <property type="match status" value="1"/>
</dbReference>
<dbReference type="PROSITE" id="PS00108">
    <property type="entry name" value="PROTEIN_KINASE_ST"/>
    <property type="match status" value="1"/>
</dbReference>
<evidence type="ECO:0000256" key="11">
    <source>
        <dbReference type="ARBA" id="ARBA00023136"/>
    </source>
</evidence>
<evidence type="ECO:0000256" key="3">
    <source>
        <dbReference type="ARBA" id="ARBA00022527"/>
    </source>
</evidence>
<evidence type="ECO:0000256" key="14">
    <source>
        <dbReference type="ARBA" id="ARBA00047899"/>
    </source>
</evidence>
<dbReference type="GO" id="GO:0046872">
    <property type="term" value="F:metal ion binding"/>
    <property type="evidence" value="ECO:0007669"/>
    <property type="project" value="UniProtKB-KW"/>
</dbReference>
<evidence type="ECO:0000256" key="12">
    <source>
        <dbReference type="ARBA" id="ARBA00023306"/>
    </source>
</evidence>
<keyword evidence="8 16" id="KW-0067">ATP-binding</keyword>
<dbReference type="GO" id="GO:0051321">
    <property type="term" value="P:meiotic cell cycle"/>
    <property type="evidence" value="ECO:0007669"/>
    <property type="project" value="TreeGrafter"/>
</dbReference>
<evidence type="ECO:0000313" key="19">
    <source>
        <dbReference type="EMBL" id="RZF40017.1"/>
    </source>
</evidence>
<evidence type="ECO:0000256" key="7">
    <source>
        <dbReference type="ARBA" id="ARBA00022777"/>
    </source>
</evidence>
<keyword evidence="20" id="KW-1185">Reference proteome</keyword>
<dbReference type="GO" id="GO:0005634">
    <property type="term" value="C:nucleus"/>
    <property type="evidence" value="ECO:0007669"/>
    <property type="project" value="TreeGrafter"/>
</dbReference>
<evidence type="ECO:0000313" key="20">
    <source>
        <dbReference type="Proteomes" id="UP000291343"/>
    </source>
</evidence>
<evidence type="ECO:0000256" key="15">
    <source>
        <dbReference type="ARBA" id="ARBA00048679"/>
    </source>
</evidence>
<dbReference type="SUPFAM" id="SSF56112">
    <property type="entry name" value="Protein kinase-like (PK-like)"/>
    <property type="match status" value="1"/>
</dbReference>
<dbReference type="Gene3D" id="3.30.200.20">
    <property type="entry name" value="Phosphorylase Kinase, domain 1"/>
    <property type="match status" value="1"/>
</dbReference>
<dbReference type="PANTHER" id="PTHR11042:SF183">
    <property type="entry name" value="MEMBRANE-ASSOCIATED TYROSINE- AND THREONINE-SPECIFIC CDC2-INHIBITORY KINASE"/>
    <property type="match status" value="1"/>
</dbReference>
<comment type="subcellular location">
    <subcellularLocation>
        <location evidence="1">Golgi apparatus membrane</location>
        <topology evidence="1">Peripheral membrane protein</topology>
    </subcellularLocation>
</comment>
<dbReference type="OrthoDB" id="5337378at2759"/>
<evidence type="ECO:0000256" key="6">
    <source>
        <dbReference type="ARBA" id="ARBA00022741"/>
    </source>
</evidence>
<proteinExistence type="inferred from homology"/>
<keyword evidence="11" id="KW-0472">Membrane</keyword>
<sequence>MSFNQLNGSGVNHSYLEDSGVYLGTKQNQPVNHTLRPPRILYKTVSSATPIYHLPRCIVGIEHSNGIFPSPLYNRMRDQNYLYQCYEILHKIGEGSFGTVYKVRSKEDNRLYAVKIFKEPFRNKTHRKQVLEEVMRHQQLSKHPNIVSMYQAWEDEGYLFILLELCETSLEIYSQENHNVSESMVWDILLDMLHAVKHIHDMNLLHLDIKLGNILLGRDGSFKLSDFGLIVDISEVRDPKEVVEGDSKYLAPEVMQGTFTKAADIFSLGISVLEIACDLVLPGCGEEWHHLRQDKIPQVQTARLSTELVQVITAMMTQDFRHRPTADDILRSPFIQKKMKLRKLMKFLRCLRYLGKNLLSLGFYPVSQLMRLWTRLRTVLFGNRQIIKASTPTRSPINLKIPGIGHSTPILGTSENNLLDFSANRSMLGQSRSNLRPRDQQNIVSQKVIFARRRLCYNSSDSE</sequence>
<dbReference type="GO" id="GO:0000139">
    <property type="term" value="C:Golgi membrane"/>
    <property type="evidence" value="ECO:0007669"/>
    <property type="project" value="UniProtKB-SubCell"/>
</dbReference>
<dbReference type="GO" id="GO:0004674">
    <property type="term" value="F:protein serine/threonine kinase activity"/>
    <property type="evidence" value="ECO:0007669"/>
    <property type="project" value="UniProtKB-KW"/>
</dbReference>
<gene>
    <name evidence="19" type="ORF">LSTR_LSTR002420</name>
</gene>
<dbReference type="Gene3D" id="1.10.510.10">
    <property type="entry name" value="Transferase(Phosphotransferase) domain 1"/>
    <property type="match status" value="1"/>
</dbReference>
<dbReference type="GO" id="GO:0110031">
    <property type="term" value="P:negative regulation of G2/MI transition of meiotic cell cycle"/>
    <property type="evidence" value="ECO:0007669"/>
    <property type="project" value="TreeGrafter"/>
</dbReference>
<dbReference type="GO" id="GO:0005524">
    <property type="term" value="F:ATP binding"/>
    <property type="evidence" value="ECO:0007669"/>
    <property type="project" value="UniProtKB-UniRule"/>
</dbReference>
<evidence type="ECO:0000256" key="8">
    <source>
        <dbReference type="ARBA" id="ARBA00022840"/>
    </source>
</evidence>
<evidence type="ECO:0000256" key="5">
    <source>
        <dbReference type="ARBA" id="ARBA00022723"/>
    </source>
</evidence>
<keyword evidence="5" id="KW-0479">Metal-binding</keyword>
<dbReference type="SMR" id="A0A482X2A7"/>
<keyword evidence="10" id="KW-0333">Golgi apparatus</keyword>
<comment type="catalytic activity">
    <reaction evidence="15">
        <text>L-seryl-[protein] + ATP = O-phospho-L-seryl-[protein] + ADP + H(+)</text>
        <dbReference type="Rhea" id="RHEA:17989"/>
        <dbReference type="Rhea" id="RHEA-COMP:9863"/>
        <dbReference type="Rhea" id="RHEA-COMP:11604"/>
        <dbReference type="ChEBI" id="CHEBI:15378"/>
        <dbReference type="ChEBI" id="CHEBI:29999"/>
        <dbReference type="ChEBI" id="CHEBI:30616"/>
        <dbReference type="ChEBI" id="CHEBI:83421"/>
        <dbReference type="ChEBI" id="CHEBI:456216"/>
        <dbReference type="EC" id="2.7.11.1"/>
    </reaction>
</comment>